<evidence type="ECO:0000313" key="2">
    <source>
        <dbReference type="EMBL" id="KAK6340730.1"/>
    </source>
</evidence>
<evidence type="ECO:0000256" key="1">
    <source>
        <dbReference type="SAM" id="MobiDB-lite"/>
    </source>
</evidence>
<dbReference type="EMBL" id="JAVHNQ010000008">
    <property type="protein sequence ID" value="KAK6340730.1"/>
    <property type="molecule type" value="Genomic_DNA"/>
</dbReference>
<accession>A0AAV9UE48</accession>
<sequence>MPCKPHAWPMLDWFQGKFEYAATEEENQRIRSIALQIIVTQNFVENDRMETSANYVERESSQAGPNTITRSTWSYP</sequence>
<evidence type="ECO:0000313" key="3">
    <source>
        <dbReference type="Proteomes" id="UP001375240"/>
    </source>
</evidence>
<keyword evidence="3" id="KW-1185">Reference proteome</keyword>
<dbReference type="AlphaFoldDB" id="A0AAV9UE48"/>
<reference evidence="2 3" key="1">
    <citation type="submission" date="2019-10" db="EMBL/GenBank/DDBJ databases">
        <authorList>
            <person name="Palmer J.M."/>
        </authorList>
    </citation>
    <scope>NUCLEOTIDE SEQUENCE [LARGE SCALE GENOMIC DNA]</scope>
    <source>
        <strain evidence="2 3">TWF696</strain>
    </source>
</reference>
<gene>
    <name evidence="2" type="ORF">TWF696_009054</name>
</gene>
<protein>
    <submittedName>
        <fullName evidence="2">Uncharacterized protein</fullName>
    </submittedName>
</protein>
<proteinExistence type="predicted"/>
<feature type="compositionally biased region" description="Polar residues" evidence="1">
    <location>
        <begin position="61"/>
        <end position="76"/>
    </location>
</feature>
<comment type="caution">
    <text evidence="2">The sequence shown here is derived from an EMBL/GenBank/DDBJ whole genome shotgun (WGS) entry which is preliminary data.</text>
</comment>
<dbReference type="Proteomes" id="UP001375240">
    <property type="component" value="Unassembled WGS sequence"/>
</dbReference>
<name>A0AAV9UE48_9PEZI</name>
<organism evidence="2 3">
    <name type="scientific">Orbilia brochopaga</name>
    <dbReference type="NCBI Taxonomy" id="3140254"/>
    <lineage>
        <taxon>Eukaryota</taxon>
        <taxon>Fungi</taxon>
        <taxon>Dikarya</taxon>
        <taxon>Ascomycota</taxon>
        <taxon>Pezizomycotina</taxon>
        <taxon>Orbiliomycetes</taxon>
        <taxon>Orbiliales</taxon>
        <taxon>Orbiliaceae</taxon>
        <taxon>Orbilia</taxon>
    </lineage>
</organism>
<feature type="region of interest" description="Disordered" evidence="1">
    <location>
        <begin position="54"/>
        <end position="76"/>
    </location>
</feature>